<accession>A5ZXP3</accession>
<proteinExistence type="predicted"/>
<reference evidence="1 2" key="1">
    <citation type="submission" date="2007-03" db="EMBL/GenBank/DDBJ databases">
        <authorList>
            <person name="Fulton L."/>
            <person name="Clifton S."/>
            <person name="Fulton B."/>
            <person name="Xu J."/>
            <person name="Minx P."/>
            <person name="Pepin K.H."/>
            <person name="Johnson M."/>
            <person name="Thiruvilangam P."/>
            <person name="Bhonagiri V."/>
            <person name="Nash W.E."/>
            <person name="Mardis E.R."/>
            <person name="Wilson R.K."/>
        </authorList>
    </citation>
    <scope>NUCLEOTIDE SEQUENCE [LARGE SCALE GENOMIC DNA]</scope>
    <source>
        <strain evidence="1 2">ATCC 29174</strain>
    </source>
</reference>
<name>A5ZXP3_9FIRM</name>
<dbReference type="Proteomes" id="UP000006002">
    <property type="component" value="Unassembled WGS sequence"/>
</dbReference>
<comment type="caution">
    <text evidence="1">The sequence shown here is derived from an EMBL/GenBank/DDBJ whole genome shotgun (WGS) entry which is preliminary data.</text>
</comment>
<organism evidence="1 2">
    <name type="scientific">Blautia obeum ATCC 29174</name>
    <dbReference type="NCBI Taxonomy" id="411459"/>
    <lineage>
        <taxon>Bacteria</taxon>
        <taxon>Bacillati</taxon>
        <taxon>Bacillota</taxon>
        <taxon>Clostridia</taxon>
        <taxon>Lachnospirales</taxon>
        <taxon>Lachnospiraceae</taxon>
        <taxon>Blautia</taxon>
    </lineage>
</organism>
<gene>
    <name evidence="1" type="ORF">RUMOBE_03798</name>
</gene>
<dbReference type="HOGENOM" id="CLU_3230391_0_0_9"/>
<evidence type="ECO:0000313" key="2">
    <source>
        <dbReference type="Proteomes" id="UP000006002"/>
    </source>
</evidence>
<dbReference type="EMBL" id="AAVO02000026">
    <property type="protein sequence ID" value="EDM85647.1"/>
    <property type="molecule type" value="Genomic_DNA"/>
</dbReference>
<dbReference type="AlphaFoldDB" id="A5ZXP3"/>
<evidence type="ECO:0000313" key="1">
    <source>
        <dbReference type="EMBL" id="EDM85647.1"/>
    </source>
</evidence>
<sequence length="43" mass="5448">MKIIDNSSFLCDSKKILKKLQKNFIFYRKWYFFLFFLYRGENN</sequence>
<protein>
    <submittedName>
        <fullName evidence="1">Uncharacterized protein</fullName>
    </submittedName>
</protein>
<reference evidence="1 2" key="2">
    <citation type="submission" date="2007-04" db="EMBL/GenBank/DDBJ databases">
        <title>Draft genome sequence of Ruminococcus obeum (ATCC 29174).</title>
        <authorList>
            <person name="Sudarsanam P."/>
            <person name="Ley R."/>
            <person name="Guruge J."/>
            <person name="Turnbaugh P.J."/>
            <person name="Mahowald M."/>
            <person name="Liep D."/>
            <person name="Gordon J."/>
        </authorList>
    </citation>
    <scope>NUCLEOTIDE SEQUENCE [LARGE SCALE GENOMIC DNA]</scope>
    <source>
        <strain evidence="1 2">ATCC 29174</strain>
    </source>
</reference>